<dbReference type="EMBL" id="BMMT01000021">
    <property type="protein sequence ID" value="GGJ03134.1"/>
    <property type="molecule type" value="Genomic_DNA"/>
</dbReference>
<evidence type="ECO:0000313" key="3">
    <source>
        <dbReference type="EMBL" id="GGJ03134.1"/>
    </source>
</evidence>
<sequence>MGEQLQGLDYWLSLDYWKDTEAYDWEKIDYLVEEGLLSERDRDLIHAEGNIIAAGLSGSGFPEIDAALERYHEASDKIEESVPEPEHDEFDENKDYYSHLPKSEHSDVKAPAVDDKPPAPDYGGEGSEKNVVVNREAMERFVKVVDSLRETINESQNYIRKIEILPGCFPEAYQLRDVINPQEGVGLRKSVLDFLENSSNAFYDITVGMREVINEYTGTEDDNKVTAEKVAEIMNAPYSEIDSLSPKGTA</sequence>
<evidence type="ECO:0000313" key="5">
    <source>
        <dbReference type="Proteomes" id="UP001500220"/>
    </source>
</evidence>
<gene>
    <name evidence="2" type="ORF">GCM10009545_02470</name>
    <name evidence="3" type="ORF">GCM10011581_45340</name>
</gene>
<evidence type="ECO:0000313" key="2">
    <source>
        <dbReference type="EMBL" id="GAA0504218.1"/>
    </source>
</evidence>
<reference evidence="2 5" key="2">
    <citation type="journal article" date="2019" name="Int. J. Syst. Evol. Microbiol.">
        <title>The Global Catalogue of Microorganisms (GCM) 10K type strain sequencing project: providing services to taxonomists for standard genome sequencing and annotation.</title>
        <authorList>
            <consortium name="The Broad Institute Genomics Platform"/>
            <consortium name="The Broad Institute Genome Sequencing Center for Infectious Disease"/>
            <person name="Wu L."/>
            <person name="Ma J."/>
        </authorList>
    </citation>
    <scope>NUCLEOTIDE SEQUENCE [LARGE SCALE GENOMIC DNA]</scope>
    <source>
        <strain evidence="2 5">JCM 10664</strain>
    </source>
</reference>
<dbReference type="AlphaFoldDB" id="A0A917NJT7"/>
<reference evidence="3 4" key="1">
    <citation type="journal article" date="2014" name="Int. J. Syst. Evol. Microbiol.">
        <title>Complete genome sequence of Corynebacterium casei LMG S-19264T (=DSM 44701T), isolated from a smear-ripened cheese.</title>
        <authorList>
            <consortium name="US DOE Joint Genome Institute (JGI-PGF)"/>
            <person name="Walter F."/>
            <person name="Albersmeier A."/>
            <person name="Kalinowski J."/>
            <person name="Ruckert C."/>
        </authorList>
    </citation>
    <scope>NUCLEOTIDE SEQUENCE [LARGE SCALE GENOMIC DNA]</scope>
    <source>
        <strain evidence="3 4">CGMCC 4.7206</strain>
    </source>
</reference>
<keyword evidence="5" id="KW-1185">Reference proteome</keyword>
<feature type="compositionally biased region" description="Acidic residues" evidence="1">
    <location>
        <begin position="81"/>
        <end position="92"/>
    </location>
</feature>
<feature type="region of interest" description="Disordered" evidence="1">
    <location>
        <begin position="75"/>
        <end position="127"/>
    </location>
</feature>
<dbReference type="Proteomes" id="UP001500220">
    <property type="component" value="Unassembled WGS sequence"/>
</dbReference>
<protein>
    <submittedName>
        <fullName evidence="3">Uncharacterized protein</fullName>
    </submittedName>
</protein>
<reference evidence="3" key="3">
    <citation type="submission" date="2020-09" db="EMBL/GenBank/DDBJ databases">
        <authorList>
            <person name="Sun Q."/>
            <person name="Zhou Y."/>
        </authorList>
    </citation>
    <scope>NUCLEOTIDE SEQUENCE</scope>
    <source>
        <strain evidence="3">CGMCC 4.7206</strain>
    </source>
</reference>
<dbReference type="EMBL" id="BAAAHC010000001">
    <property type="protein sequence ID" value="GAA0504218.1"/>
    <property type="molecule type" value="Genomic_DNA"/>
</dbReference>
<evidence type="ECO:0000313" key="4">
    <source>
        <dbReference type="Proteomes" id="UP000597989"/>
    </source>
</evidence>
<evidence type="ECO:0000256" key="1">
    <source>
        <dbReference type="SAM" id="MobiDB-lite"/>
    </source>
</evidence>
<comment type="caution">
    <text evidence="3">The sequence shown here is derived from an EMBL/GenBank/DDBJ whole genome shotgun (WGS) entry which is preliminary data.</text>
</comment>
<accession>A0A917NJT7</accession>
<organism evidence="3 4">
    <name type="scientific">Saccharopolyspora thermophila</name>
    <dbReference type="NCBI Taxonomy" id="89367"/>
    <lineage>
        <taxon>Bacteria</taxon>
        <taxon>Bacillati</taxon>
        <taxon>Actinomycetota</taxon>
        <taxon>Actinomycetes</taxon>
        <taxon>Pseudonocardiales</taxon>
        <taxon>Pseudonocardiaceae</taxon>
        <taxon>Saccharopolyspora</taxon>
    </lineage>
</organism>
<dbReference type="Proteomes" id="UP000597989">
    <property type="component" value="Unassembled WGS sequence"/>
</dbReference>
<name>A0A917NJT7_9PSEU</name>
<feature type="compositionally biased region" description="Basic and acidic residues" evidence="1">
    <location>
        <begin position="93"/>
        <end position="118"/>
    </location>
</feature>
<dbReference type="RefSeq" id="WP_188990998.1">
    <property type="nucleotide sequence ID" value="NZ_BAAAHC010000001.1"/>
</dbReference>
<proteinExistence type="predicted"/>
<reference evidence="2" key="4">
    <citation type="submission" date="2023-12" db="EMBL/GenBank/DDBJ databases">
        <authorList>
            <person name="Sun Q."/>
            <person name="Inoue M."/>
        </authorList>
    </citation>
    <scope>NUCLEOTIDE SEQUENCE</scope>
    <source>
        <strain evidence="2">JCM 10664</strain>
    </source>
</reference>